<dbReference type="EMBL" id="JAESVG020000010">
    <property type="protein sequence ID" value="KAG8623383.1"/>
    <property type="molecule type" value="Genomic_DNA"/>
</dbReference>
<organism evidence="2 3">
    <name type="scientific">Elsinoe batatas</name>
    <dbReference type="NCBI Taxonomy" id="2601811"/>
    <lineage>
        <taxon>Eukaryota</taxon>
        <taxon>Fungi</taxon>
        <taxon>Dikarya</taxon>
        <taxon>Ascomycota</taxon>
        <taxon>Pezizomycotina</taxon>
        <taxon>Dothideomycetes</taxon>
        <taxon>Dothideomycetidae</taxon>
        <taxon>Myriangiales</taxon>
        <taxon>Elsinoaceae</taxon>
        <taxon>Elsinoe</taxon>
    </lineage>
</organism>
<evidence type="ECO:0000313" key="3">
    <source>
        <dbReference type="Proteomes" id="UP000809789"/>
    </source>
</evidence>
<dbReference type="InterPro" id="IPR018712">
    <property type="entry name" value="Tle1-like_cat"/>
</dbReference>
<comment type="caution">
    <text evidence="2">The sequence shown here is derived from an EMBL/GenBank/DDBJ whole genome shotgun (WGS) entry which is preliminary data.</text>
</comment>
<dbReference type="PANTHER" id="PTHR33840">
    <property type="match status" value="1"/>
</dbReference>
<feature type="domain" description="T6SS Phospholipase effector Tle1-like catalytic" evidence="1">
    <location>
        <begin position="15"/>
        <end position="326"/>
    </location>
</feature>
<protein>
    <recommendedName>
        <fullName evidence="1">T6SS Phospholipase effector Tle1-like catalytic domain-containing protein</fullName>
    </recommendedName>
</protein>
<accession>A0A8K0PDR9</accession>
<dbReference type="Pfam" id="PF09994">
    <property type="entry name" value="T6SS_Tle1-like_cat"/>
    <property type="match status" value="1"/>
</dbReference>
<dbReference type="Proteomes" id="UP000809789">
    <property type="component" value="Unassembled WGS sequence"/>
</dbReference>
<reference evidence="2" key="1">
    <citation type="submission" date="2021-07" db="EMBL/GenBank/DDBJ databases">
        <title>Elsinoe batatas strain:CRI-CJ2 Genome sequencing and assembly.</title>
        <authorList>
            <person name="Huang L."/>
        </authorList>
    </citation>
    <scope>NUCLEOTIDE SEQUENCE</scope>
    <source>
        <strain evidence="2">CRI-CJ2</strain>
    </source>
</reference>
<proteinExistence type="predicted"/>
<sequence length="597" mass="68061">MPGQIIHDVKRTGAKKLIVCCDGTWMDSDNGNNRTPSNVTRLARAIKPEDEHDHPQIVYYQAGIGTGLGLFAQVAGGGTGLGFSENVREAYAFLANNYYKAEDSALDRNGDETDSIFLIGFSRGAYTARSLGGLVGQLGLLRKENMQWFYDIFEDWQNAGNPDYKPRFWTNWSRWNVDVQGGKPHSISSNPNDIAHVNDYLEDYRKKLLALQLTQEADISAIGVFDTVGALGVPVSPFVKKIFKLPAFLHKYMWVDTALDNHVKNAFQALALDEHRAPFYPSVWERPDRCQTNLKQVWFAGAHSSIGGAYPDIGQANITLAWMMDQLSGDELKRANNHKWHPKHWLHFDPNFIRDQKKLNDDWQKRHYAPANASKEAKVKKIRNWAMGAIYNSLTFPHVLAGSRTRRPGRTHPVTIFDYETQDRLLWNTNERIHSSVRIRINHSGNEFESNPRDCIPRKIGDFLVQGGFKLFHMLLGRTAKPYYHPQTHGPLTDWTLRDGFKYHDDYAFNTDERPSGQVPFWEYVGKDPLMKRGNPIMKEDELGTHEMMLLEEYGETMADYVIGSNSGKKSVDDHPHVKRHGVYISSGKESHEVRSL</sequence>
<dbReference type="OrthoDB" id="3057168at2759"/>
<name>A0A8K0PDR9_9PEZI</name>
<gene>
    <name evidence="2" type="ORF">KVT40_008359</name>
</gene>
<keyword evidence="3" id="KW-1185">Reference proteome</keyword>
<evidence type="ECO:0000259" key="1">
    <source>
        <dbReference type="Pfam" id="PF09994"/>
    </source>
</evidence>
<dbReference type="AlphaFoldDB" id="A0A8K0PDR9"/>
<dbReference type="PANTHER" id="PTHR33840:SF1">
    <property type="entry name" value="TLE1 PHOSPHOLIPASE DOMAIN-CONTAINING PROTEIN"/>
    <property type="match status" value="1"/>
</dbReference>
<evidence type="ECO:0000313" key="2">
    <source>
        <dbReference type="EMBL" id="KAG8623383.1"/>
    </source>
</evidence>